<dbReference type="EMBL" id="BKCJ010359570">
    <property type="protein sequence ID" value="GFA03892.1"/>
    <property type="molecule type" value="Genomic_DNA"/>
</dbReference>
<dbReference type="AlphaFoldDB" id="A0A699J1A0"/>
<reference evidence="1" key="1">
    <citation type="journal article" date="2019" name="Sci. Rep.">
        <title>Draft genome of Tanacetum cinerariifolium, the natural source of mosquito coil.</title>
        <authorList>
            <person name="Yamashiro T."/>
            <person name="Shiraishi A."/>
            <person name="Satake H."/>
            <person name="Nakayama K."/>
        </authorList>
    </citation>
    <scope>NUCLEOTIDE SEQUENCE</scope>
</reference>
<name>A0A699J1A0_TANCI</name>
<organism evidence="1">
    <name type="scientific">Tanacetum cinerariifolium</name>
    <name type="common">Dalmatian daisy</name>
    <name type="synonym">Chrysanthemum cinerariifolium</name>
    <dbReference type="NCBI Taxonomy" id="118510"/>
    <lineage>
        <taxon>Eukaryota</taxon>
        <taxon>Viridiplantae</taxon>
        <taxon>Streptophyta</taxon>
        <taxon>Embryophyta</taxon>
        <taxon>Tracheophyta</taxon>
        <taxon>Spermatophyta</taxon>
        <taxon>Magnoliopsida</taxon>
        <taxon>eudicotyledons</taxon>
        <taxon>Gunneridae</taxon>
        <taxon>Pentapetalae</taxon>
        <taxon>asterids</taxon>
        <taxon>campanulids</taxon>
        <taxon>Asterales</taxon>
        <taxon>Asteraceae</taxon>
        <taxon>Asteroideae</taxon>
        <taxon>Anthemideae</taxon>
        <taxon>Anthemidinae</taxon>
        <taxon>Tanacetum</taxon>
    </lineage>
</organism>
<sequence length="121" mass="13251">METEVESTITFLIHQATSLVPPLSTPIIDLTPPKPVFSTVQEPIFTATTETTTTTPPLPPPQQQSITDPALASHVSALEQVFTLELRDLPHKIDQTVNEAVKEAVQKPRRVHLQDLLIGLG</sequence>
<gene>
    <name evidence="1" type="ORF">Tci_575864</name>
</gene>
<evidence type="ECO:0000313" key="1">
    <source>
        <dbReference type="EMBL" id="GFA03892.1"/>
    </source>
</evidence>
<proteinExistence type="predicted"/>
<protein>
    <submittedName>
        <fullName evidence="1">Uncharacterized protein</fullName>
    </submittedName>
</protein>
<accession>A0A699J1A0</accession>
<comment type="caution">
    <text evidence="1">The sequence shown here is derived from an EMBL/GenBank/DDBJ whole genome shotgun (WGS) entry which is preliminary data.</text>
</comment>